<keyword evidence="6" id="KW-0539">Nucleus</keyword>
<evidence type="ECO:0000256" key="9">
    <source>
        <dbReference type="PROSITE-ProRule" id="PRU00221"/>
    </source>
</evidence>
<dbReference type="PANTHER" id="PTHR22851:SF0">
    <property type="entry name" value="DDB1- AND CUL4-ASSOCIATED FACTOR 13"/>
    <property type="match status" value="1"/>
</dbReference>
<dbReference type="GO" id="GO:0032040">
    <property type="term" value="C:small-subunit processome"/>
    <property type="evidence" value="ECO:0007669"/>
    <property type="project" value="TreeGrafter"/>
</dbReference>
<dbReference type="InterPro" id="IPR001680">
    <property type="entry name" value="WD40_rpt"/>
</dbReference>
<feature type="repeat" description="WD" evidence="9">
    <location>
        <begin position="62"/>
        <end position="104"/>
    </location>
</feature>
<dbReference type="FunFam" id="2.130.10.10:FF:000743">
    <property type="entry name" value="U3 small nucleolar RNA associated protein"/>
    <property type="match status" value="1"/>
</dbReference>
<evidence type="ECO:0000256" key="3">
    <source>
        <dbReference type="ARBA" id="ARBA00021762"/>
    </source>
</evidence>
<evidence type="ECO:0000256" key="1">
    <source>
        <dbReference type="ARBA" id="ARBA00004604"/>
    </source>
</evidence>
<dbReference type="InterPro" id="IPR051733">
    <property type="entry name" value="WD_repeat_DCAF13/WDSOF1"/>
</dbReference>
<sequence length="450" mass="51145">MKIKALSRSVEAYQPAGSKNSKMPKNLDPAIHPFERAREYTKALTAVKMQRMFAQPFLAQLGEGHVDGVYSMAKDPNSLERLASGSGDGIVKTWDLSRSYDKAEGWHTTAHENIVKSVCWTRDQKLLTCGTDRKIQLYDPYNTPSESEPLSTWLGSASWNSLSHHRSRNSFAAAGGSGGISIYDLERHSAAPEVLAWPNATDTINAVAFNQVETSILGSCGSDRSIIFYDLRTATPIAKTVLTFACNAISFNPMEGMNCAVASEDHSVYLFDMRKVDRALNILKDHVAAVMDVEFSPTGQELVTASYDRTIRLWNRDQGHSRDIYHTKRMQRCYSAMWTPDSKYILSGSDDGNIRLWRANASAREGMKSARQRQSMEYNDALVERYKHMPEIRRIHRHRHMPKVVKKAGEIKTEELQALKKREENERRHTKKQFDRRRSERDKVILAKEK</sequence>
<dbReference type="InterPro" id="IPR015943">
    <property type="entry name" value="WD40/YVTN_repeat-like_dom_sf"/>
</dbReference>
<dbReference type="FunFam" id="2.130.10.10:FF:000657">
    <property type="entry name" value="U3 small nucleolar RNA associated protein"/>
    <property type="match status" value="1"/>
</dbReference>
<feature type="repeat" description="WD" evidence="9">
    <location>
        <begin position="338"/>
        <end position="357"/>
    </location>
</feature>
<feature type="region of interest" description="Disordered" evidence="10">
    <location>
        <begin position="419"/>
        <end position="450"/>
    </location>
</feature>
<keyword evidence="7" id="KW-0687">Ribonucleoprotein</keyword>
<dbReference type="PRINTS" id="PR00320">
    <property type="entry name" value="GPROTEINBRPT"/>
</dbReference>
<reference evidence="12 13" key="1">
    <citation type="submission" date="2023-01" db="EMBL/GenBank/DDBJ databases">
        <title>Analysis of 21 Apiospora genomes using comparative genomics revels a genus with tremendous synthesis potential of carbohydrate active enzymes and secondary metabolites.</title>
        <authorList>
            <person name="Sorensen T."/>
        </authorList>
    </citation>
    <scope>NUCLEOTIDE SEQUENCE [LARGE SCALE GENOMIC DNA]</scope>
    <source>
        <strain evidence="12 13">CBS 117206</strain>
    </source>
</reference>
<dbReference type="InterPro" id="IPR019775">
    <property type="entry name" value="WD40_repeat_CS"/>
</dbReference>
<comment type="caution">
    <text evidence="12">The sequence shown here is derived from an EMBL/GenBank/DDBJ whole genome shotgun (WGS) entry which is preliminary data.</text>
</comment>
<proteinExistence type="inferred from homology"/>
<protein>
    <recommendedName>
        <fullName evidence="3">DDB1- and CUL4-associated factor 13</fullName>
    </recommendedName>
    <alternativeName>
        <fullName evidence="8">WD repeat and SOF domain-containing protein 1</fullName>
    </alternativeName>
</protein>
<dbReference type="PROSITE" id="PS50294">
    <property type="entry name" value="WD_REPEATS_REGION"/>
    <property type="match status" value="3"/>
</dbReference>
<evidence type="ECO:0000256" key="8">
    <source>
        <dbReference type="ARBA" id="ARBA00032239"/>
    </source>
</evidence>
<evidence type="ECO:0000256" key="2">
    <source>
        <dbReference type="ARBA" id="ARBA00005649"/>
    </source>
</evidence>
<dbReference type="InterPro" id="IPR036322">
    <property type="entry name" value="WD40_repeat_dom_sf"/>
</dbReference>
<evidence type="ECO:0000256" key="10">
    <source>
        <dbReference type="SAM" id="MobiDB-lite"/>
    </source>
</evidence>
<feature type="repeat" description="WD" evidence="9">
    <location>
        <begin position="283"/>
        <end position="315"/>
    </location>
</feature>
<keyword evidence="4 9" id="KW-0853">WD repeat</keyword>
<keyword evidence="5" id="KW-0677">Repeat</keyword>
<dbReference type="GO" id="GO:0000462">
    <property type="term" value="P:maturation of SSU-rRNA from tricistronic rRNA transcript (SSU-rRNA, 5.8S rRNA, LSU-rRNA)"/>
    <property type="evidence" value="ECO:0007669"/>
    <property type="project" value="TreeGrafter"/>
</dbReference>
<dbReference type="SUPFAM" id="SSF69989">
    <property type="entry name" value="C-terminal domain of PLC-beta"/>
    <property type="match status" value="1"/>
</dbReference>
<keyword evidence="13" id="KW-1185">Reference proteome</keyword>
<comment type="subcellular location">
    <subcellularLocation>
        <location evidence="1">Nucleus</location>
        <location evidence="1">Nucleolus</location>
    </subcellularLocation>
</comment>
<evidence type="ECO:0000313" key="13">
    <source>
        <dbReference type="Proteomes" id="UP001392437"/>
    </source>
</evidence>
<dbReference type="Proteomes" id="UP001392437">
    <property type="component" value="Unassembled WGS sequence"/>
</dbReference>
<dbReference type="Gene3D" id="2.130.10.10">
    <property type="entry name" value="YVTN repeat-like/Quinoprotein amine dehydrogenase"/>
    <property type="match status" value="2"/>
</dbReference>
<dbReference type="AlphaFoldDB" id="A0AAW0R667"/>
<dbReference type="SMART" id="SM00320">
    <property type="entry name" value="WD40"/>
    <property type="match status" value="7"/>
</dbReference>
<dbReference type="SUPFAM" id="SSF50978">
    <property type="entry name" value="WD40 repeat-like"/>
    <property type="match status" value="1"/>
</dbReference>
<accession>A0AAW0R667</accession>
<dbReference type="Pfam" id="PF04158">
    <property type="entry name" value="Sof1"/>
    <property type="match status" value="1"/>
</dbReference>
<dbReference type="InterPro" id="IPR007287">
    <property type="entry name" value="Sof1"/>
</dbReference>
<gene>
    <name evidence="12" type="ORF">PG999_001724</name>
</gene>
<dbReference type="PROSITE" id="PS00678">
    <property type="entry name" value="WD_REPEATS_1"/>
    <property type="match status" value="1"/>
</dbReference>
<dbReference type="EMBL" id="JAQQWP010000002">
    <property type="protein sequence ID" value="KAK8129344.1"/>
    <property type="molecule type" value="Genomic_DNA"/>
</dbReference>
<dbReference type="PROSITE" id="PS50082">
    <property type="entry name" value="WD_REPEATS_2"/>
    <property type="match status" value="3"/>
</dbReference>
<evidence type="ECO:0000313" key="12">
    <source>
        <dbReference type="EMBL" id="KAK8129344.1"/>
    </source>
</evidence>
<dbReference type="InterPro" id="IPR020472">
    <property type="entry name" value="WD40_PAC1"/>
</dbReference>
<dbReference type="CDD" id="cd00200">
    <property type="entry name" value="WD40"/>
    <property type="match status" value="1"/>
</dbReference>
<organism evidence="12 13">
    <name type="scientific">Apiospora kogelbergensis</name>
    <dbReference type="NCBI Taxonomy" id="1337665"/>
    <lineage>
        <taxon>Eukaryota</taxon>
        <taxon>Fungi</taxon>
        <taxon>Dikarya</taxon>
        <taxon>Ascomycota</taxon>
        <taxon>Pezizomycotina</taxon>
        <taxon>Sordariomycetes</taxon>
        <taxon>Xylariomycetidae</taxon>
        <taxon>Amphisphaeriales</taxon>
        <taxon>Apiosporaceae</taxon>
        <taxon>Apiospora</taxon>
    </lineage>
</organism>
<feature type="domain" description="Sof1-like protein" evidence="11">
    <location>
        <begin position="359"/>
        <end position="445"/>
    </location>
</feature>
<name>A0AAW0R667_9PEZI</name>
<evidence type="ECO:0000256" key="7">
    <source>
        <dbReference type="ARBA" id="ARBA00023274"/>
    </source>
</evidence>
<evidence type="ECO:0000256" key="5">
    <source>
        <dbReference type="ARBA" id="ARBA00022737"/>
    </source>
</evidence>
<dbReference type="PANTHER" id="PTHR22851">
    <property type="entry name" value="U3 SMALL NUCLEOLAR RNA U3 SNORNA ASSOCIATED PROTEIN"/>
    <property type="match status" value="1"/>
</dbReference>
<evidence type="ECO:0000256" key="4">
    <source>
        <dbReference type="ARBA" id="ARBA00022574"/>
    </source>
</evidence>
<dbReference type="Pfam" id="PF00400">
    <property type="entry name" value="WD40"/>
    <property type="match status" value="4"/>
</dbReference>
<comment type="similarity">
    <text evidence="2">Belongs to the WD repeat DCAF13/WDSOF1 family.</text>
</comment>
<feature type="region of interest" description="Disordered" evidence="10">
    <location>
        <begin position="1"/>
        <end position="26"/>
    </location>
</feature>
<evidence type="ECO:0000256" key="6">
    <source>
        <dbReference type="ARBA" id="ARBA00023242"/>
    </source>
</evidence>
<evidence type="ECO:0000259" key="11">
    <source>
        <dbReference type="Pfam" id="PF04158"/>
    </source>
</evidence>